<dbReference type="AlphaFoldDB" id="A0A0L6V439"/>
<dbReference type="VEuPathDB" id="FungiDB:VP01_2656g1"/>
<organism evidence="2 3">
    <name type="scientific">Puccinia sorghi</name>
    <dbReference type="NCBI Taxonomy" id="27349"/>
    <lineage>
        <taxon>Eukaryota</taxon>
        <taxon>Fungi</taxon>
        <taxon>Dikarya</taxon>
        <taxon>Basidiomycota</taxon>
        <taxon>Pucciniomycotina</taxon>
        <taxon>Pucciniomycetes</taxon>
        <taxon>Pucciniales</taxon>
        <taxon>Pucciniaceae</taxon>
        <taxon>Puccinia</taxon>
    </lineage>
</organism>
<evidence type="ECO:0000313" key="2">
    <source>
        <dbReference type="EMBL" id="KNZ55528.1"/>
    </source>
</evidence>
<dbReference type="EMBL" id="LAVV01007564">
    <property type="protein sequence ID" value="KNZ55528.1"/>
    <property type="molecule type" value="Genomic_DNA"/>
</dbReference>
<protein>
    <submittedName>
        <fullName evidence="2">Uncharacterized protein</fullName>
    </submittedName>
</protein>
<proteinExistence type="predicted"/>
<name>A0A0L6V439_9BASI</name>
<accession>A0A0L6V439</accession>
<feature type="compositionally biased region" description="Polar residues" evidence="1">
    <location>
        <begin position="65"/>
        <end position="79"/>
    </location>
</feature>
<keyword evidence="3" id="KW-1185">Reference proteome</keyword>
<dbReference type="OrthoDB" id="2499640at2759"/>
<feature type="region of interest" description="Disordered" evidence="1">
    <location>
        <begin position="1"/>
        <end position="147"/>
    </location>
</feature>
<sequence>MYSPVCPIGAPLRNCARDRNPPRNLSAPRPRALTSTRTARPQGEDELSPIIYFHLPTDRNAPKKPSSTSHRALTSTGSARPQGMLFSEDELPEIIKNLQAAGQDSAPRSLRPQSGDRRGMVFDVENLPQELRSLQGHAPSGNSTTPA</sequence>
<dbReference type="Proteomes" id="UP000037035">
    <property type="component" value="Unassembled WGS sequence"/>
</dbReference>
<comment type="caution">
    <text evidence="2">The sequence shown here is derived from an EMBL/GenBank/DDBJ whole genome shotgun (WGS) entry which is preliminary data.</text>
</comment>
<gene>
    <name evidence="2" type="ORF">VP01_2656g1</name>
</gene>
<evidence type="ECO:0000256" key="1">
    <source>
        <dbReference type="SAM" id="MobiDB-lite"/>
    </source>
</evidence>
<evidence type="ECO:0000313" key="3">
    <source>
        <dbReference type="Proteomes" id="UP000037035"/>
    </source>
</evidence>
<reference evidence="2 3" key="1">
    <citation type="submission" date="2015-08" db="EMBL/GenBank/DDBJ databases">
        <title>Next Generation Sequencing and Analysis of the Genome of Puccinia sorghi L Schw, the Causal Agent of Maize Common Rust.</title>
        <authorList>
            <person name="Rochi L."/>
            <person name="Burguener G."/>
            <person name="Darino M."/>
            <person name="Turjanski A."/>
            <person name="Kreff E."/>
            <person name="Dieguez M.J."/>
            <person name="Sacco F."/>
        </authorList>
    </citation>
    <scope>NUCLEOTIDE SEQUENCE [LARGE SCALE GENOMIC DNA]</scope>
    <source>
        <strain evidence="2 3">RO10H11247</strain>
    </source>
</reference>